<dbReference type="PROSITE" id="PS51885">
    <property type="entry name" value="NEPRILYSIN"/>
    <property type="match status" value="1"/>
</dbReference>
<dbReference type="InterPro" id="IPR000718">
    <property type="entry name" value="Peptidase_M13"/>
</dbReference>
<dbReference type="EMBL" id="CP115543">
    <property type="protein sequence ID" value="WNH47923.1"/>
    <property type="molecule type" value="Genomic_DNA"/>
</dbReference>
<dbReference type="InterPro" id="IPR008753">
    <property type="entry name" value="Peptidase_M13_N"/>
</dbReference>
<dbReference type="SUPFAM" id="SSF55486">
    <property type="entry name" value="Metalloproteases ('zincins'), catalytic domain"/>
    <property type="match status" value="1"/>
</dbReference>
<dbReference type="PANTHER" id="PTHR11733:SF167">
    <property type="entry name" value="FI17812P1-RELATED"/>
    <property type="match status" value="1"/>
</dbReference>
<evidence type="ECO:0000256" key="5">
    <source>
        <dbReference type="ARBA" id="ARBA00022801"/>
    </source>
</evidence>
<proteinExistence type="inferred from homology"/>
<feature type="domain" description="Peptidase M13 N-terminal" evidence="10">
    <location>
        <begin position="191"/>
        <end position="568"/>
    </location>
</feature>
<dbReference type="Gene3D" id="3.40.390.10">
    <property type="entry name" value="Collagenase (Catalytic Domain)"/>
    <property type="match status" value="1"/>
</dbReference>
<feature type="compositionally biased region" description="Polar residues" evidence="8">
    <location>
        <begin position="25"/>
        <end position="34"/>
    </location>
</feature>
<dbReference type="InterPro" id="IPR024079">
    <property type="entry name" value="MetalloPept_cat_dom_sf"/>
</dbReference>
<evidence type="ECO:0000313" key="12">
    <source>
        <dbReference type="Proteomes" id="UP001305421"/>
    </source>
</evidence>
<dbReference type="InterPro" id="IPR042089">
    <property type="entry name" value="Peptidase_M13_dom_2"/>
</dbReference>
<evidence type="ECO:0000256" key="1">
    <source>
        <dbReference type="ARBA" id="ARBA00001947"/>
    </source>
</evidence>
<keyword evidence="12" id="KW-1185">Reference proteome</keyword>
<dbReference type="Pfam" id="PF01431">
    <property type="entry name" value="Peptidase_M13"/>
    <property type="match status" value="1"/>
</dbReference>
<organism evidence="11 12">
    <name type="scientific">Stenotrophomonas aracearum</name>
    <dbReference type="NCBI Taxonomy" id="3003272"/>
    <lineage>
        <taxon>Bacteria</taxon>
        <taxon>Pseudomonadati</taxon>
        <taxon>Pseudomonadota</taxon>
        <taxon>Gammaproteobacteria</taxon>
        <taxon>Lysobacterales</taxon>
        <taxon>Lysobacteraceae</taxon>
        <taxon>Stenotrophomonas</taxon>
    </lineage>
</organism>
<dbReference type="RefSeq" id="WP_311182604.1">
    <property type="nucleotide sequence ID" value="NZ_CP115543.1"/>
</dbReference>
<dbReference type="CDD" id="cd08662">
    <property type="entry name" value="M13"/>
    <property type="match status" value="1"/>
</dbReference>
<gene>
    <name evidence="11" type="ORF">PDM28_14750</name>
</gene>
<evidence type="ECO:0000256" key="6">
    <source>
        <dbReference type="ARBA" id="ARBA00022833"/>
    </source>
</evidence>
<dbReference type="PANTHER" id="PTHR11733">
    <property type="entry name" value="ZINC METALLOPROTEASE FAMILY M13 NEPRILYSIN-RELATED"/>
    <property type="match status" value="1"/>
</dbReference>
<comment type="cofactor">
    <cofactor evidence="1">
        <name>Zn(2+)</name>
        <dbReference type="ChEBI" id="CHEBI:29105"/>
    </cofactor>
</comment>
<sequence>MPVDSIHHHRRSQGDFADKLKGWQPPQQHGNTQRFGRATPLLRLDNASRALTGMLLLGSLRPAVANDAPASPTPPALLPGAGAVRTEPYRAVPMQEMTLEQIGNGAAAGCIAQPRQCAKILGGAALTALASSAISGWVGWKAGLQRGREEAFSACQTASTAQAQVQPMNTDDGLPAPVRFDPADVAPEHSPCDSLYAHVNHRWHQRTVLPADQSRWDMLALLKDRSLAIQRRVAEQAAGLATPTHVEKIIADLWTTGMNPHRINAEGIAPLREDLAAIDALQTPEAIEAHLHALTAVGRNPVYRILVDSDMDARDTQIAYAIQRGLGLPDRSYYVGDEHAEVLGTYRAHIAHILRLAGDAPAEAERQADAVLALEHHFANASVPWQQLNADLVQYYNPMTVTEADALTPGFRWSGLFQALGVPTPARFSLATPGFHQAVGTALAEADPATWRAYLRFHTLDAASPYLGDEFVRAHHALHATALTGEDTLPPRWKQVLDAIQRVAGEALSELYVGVAFPAETRTQVTALVGQLTAALKRRLPHVQWMDAETRAAALRRADSFRPRIGHPDQWPDWSGLHTETCGYLTNLRRAEAFSQARALAMIGGPVDNEQWRMTAQEVDAYYDLMNGDLAFSAALLQPPFFDPDADAPLNYGGIGAVIGHELSHGFSAQSSQFGLDGTLQGWWTEADHQRYAALSERLAEQFDQQWLGGVQVNGTLTEGENLGDLGGLTLALDAMQHATRNQPDPMIDGLSREQRFFLAWGMQHRSLLTAQRLEQDIRTDPHAPGPARANVGPSNLRAFADAFQCPPGSAMTRSDSERVVYL</sequence>
<evidence type="ECO:0000256" key="4">
    <source>
        <dbReference type="ARBA" id="ARBA00022723"/>
    </source>
</evidence>
<comment type="similarity">
    <text evidence="2">Belongs to the peptidase M13 family.</text>
</comment>
<evidence type="ECO:0000256" key="3">
    <source>
        <dbReference type="ARBA" id="ARBA00022670"/>
    </source>
</evidence>
<keyword evidence="3" id="KW-0645">Protease</keyword>
<evidence type="ECO:0000256" key="7">
    <source>
        <dbReference type="ARBA" id="ARBA00023049"/>
    </source>
</evidence>
<accession>A0ABY9YAN3</accession>
<protein>
    <submittedName>
        <fullName evidence="11">M13 family metallopeptidase</fullName>
    </submittedName>
</protein>
<dbReference type="Gene3D" id="1.10.1380.10">
    <property type="entry name" value="Neutral endopeptidase , domain2"/>
    <property type="match status" value="1"/>
</dbReference>
<name>A0ABY9YAN3_9GAMM</name>
<evidence type="ECO:0000256" key="8">
    <source>
        <dbReference type="SAM" id="MobiDB-lite"/>
    </source>
</evidence>
<feature type="compositionally biased region" description="Basic and acidic residues" evidence="8">
    <location>
        <begin position="12"/>
        <end position="21"/>
    </location>
</feature>
<reference evidence="11 12" key="1">
    <citation type="submission" date="2022-12" db="EMBL/GenBank/DDBJ databases">
        <title>Two new species, Stenotrophomonas aracearum and Stenotrophomonas oahuensis, isolated from Anthurium (Araceae family) in Hawaii.</title>
        <authorList>
            <person name="Chunag S.C."/>
            <person name="Dobhal S."/>
            <person name="Alvarez A."/>
            <person name="Arif M."/>
        </authorList>
    </citation>
    <scope>NUCLEOTIDE SEQUENCE [LARGE SCALE GENOMIC DNA]</scope>
    <source>
        <strain evidence="11 12">A5588</strain>
    </source>
</reference>
<feature type="region of interest" description="Disordered" evidence="8">
    <location>
        <begin position="1"/>
        <end position="39"/>
    </location>
</feature>
<evidence type="ECO:0000259" key="9">
    <source>
        <dbReference type="Pfam" id="PF01431"/>
    </source>
</evidence>
<keyword evidence="6" id="KW-0862">Zinc</keyword>
<evidence type="ECO:0000313" key="11">
    <source>
        <dbReference type="EMBL" id="WNH47923.1"/>
    </source>
</evidence>
<keyword evidence="4" id="KW-0479">Metal-binding</keyword>
<dbReference type="Proteomes" id="UP001305421">
    <property type="component" value="Chromosome"/>
</dbReference>
<dbReference type="InterPro" id="IPR018497">
    <property type="entry name" value="Peptidase_M13_C"/>
</dbReference>
<evidence type="ECO:0000256" key="2">
    <source>
        <dbReference type="ARBA" id="ARBA00007357"/>
    </source>
</evidence>
<evidence type="ECO:0000259" key="10">
    <source>
        <dbReference type="Pfam" id="PF05649"/>
    </source>
</evidence>
<keyword evidence="5" id="KW-0378">Hydrolase</keyword>
<dbReference type="Pfam" id="PF05649">
    <property type="entry name" value="Peptidase_M13_N"/>
    <property type="match status" value="1"/>
</dbReference>
<dbReference type="PRINTS" id="PR00786">
    <property type="entry name" value="NEPRILYSIN"/>
</dbReference>
<keyword evidence="7" id="KW-0482">Metalloprotease</keyword>
<feature type="domain" description="Peptidase M13 C-terminal" evidence="9">
    <location>
        <begin position="621"/>
        <end position="820"/>
    </location>
</feature>